<gene>
    <name evidence="1" type="ORF">SAMN05444405_11626</name>
</gene>
<name>A0A1M5FAE6_9BACE</name>
<evidence type="ECO:0000313" key="1">
    <source>
        <dbReference type="EMBL" id="SHF88525.1"/>
    </source>
</evidence>
<evidence type="ECO:0000313" key="2">
    <source>
        <dbReference type="Proteomes" id="UP000184509"/>
    </source>
</evidence>
<accession>A0A1M5FAE6</accession>
<dbReference type="Pfam" id="PF16271">
    <property type="entry name" value="DUF4924"/>
    <property type="match status" value="1"/>
</dbReference>
<dbReference type="EMBL" id="FQTV01000016">
    <property type="protein sequence ID" value="SHF88525.1"/>
    <property type="molecule type" value="Genomic_DNA"/>
</dbReference>
<evidence type="ECO:0008006" key="3">
    <source>
        <dbReference type="Google" id="ProtNLM"/>
    </source>
</evidence>
<organism evidence="1 2">
    <name type="scientific">Bacteroides luti</name>
    <dbReference type="NCBI Taxonomy" id="1297750"/>
    <lineage>
        <taxon>Bacteria</taxon>
        <taxon>Pseudomonadati</taxon>
        <taxon>Bacteroidota</taxon>
        <taxon>Bacteroidia</taxon>
        <taxon>Bacteroidales</taxon>
        <taxon>Bacteroidaceae</taxon>
        <taxon>Bacteroides</taxon>
    </lineage>
</organism>
<dbReference type="RefSeq" id="WP_073403265.1">
    <property type="nucleotide sequence ID" value="NZ_FQTV01000016.1"/>
</dbReference>
<keyword evidence="2" id="KW-1185">Reference proteome</keyword>
<dbReference type="OrthoDB" id="1095125at2"/>
<sequence>MFIAQKLKQTNIAEYLIYMWQIEDIIRAAGCDIDKLKSSFISQYQIDEVEKAKLTQWYDDLIGMMRVEGVIERGHLQINKNVIISLTDLHLQLLRSPKEPFYGAAYYKALPFIVELRNKNKNTEESEIETCFEALYGVMLLKLQKKEITPETSKAIETISKFLSLLSNYYEKDRNGDLKLDD</sequence>
<dbReference type="InterPro" id="IPR032574">
    <property type="entry name" value="DUF4924"/>
</dbReference>
<reference evidence="1 2" key="1">
    <citation type="submission" date="2016-11" db="EMBL/GenBank/DDBJ databases">
        <authorList>
            <person name="Jaros S."/>
            <person name="Januszkiewicz K."/>
            <person name="Wedrychowicz H."/>
        </authorList>
    </citation>
    <scope>NUCLEOTIDE SEQUENCE [LARGE SCALE GENOMIC DNA]</scope>
    <source>
        <strain evidence="1 2">DSM 26991</strain>
    </source>
</reference>
<dbReference type="AlphaFoldDB" id="A0A1M5FAE6"/>
<proteinExistence type="predicted"/>
<dbReference type="STRING" id="1297750.SAMN05444405_11626"/>
<dbReference type="Proteomes" id="UP000184509">
    <property type="component" value="Unassembled WGS sequence"/>
</dbReference>
<protein>
    <recommendedName>
        <fullName evidence="3">DUF4924 domain-containing protein</fullName>
    </recommendedName>
</protein>